<organism evidence="4 5">
    <name type="scientific">Nocardioides perillae</name>
    <dbReference type="NCBI Taxonomy" id="1119534"/>
    <lineage>
        <taxon>Bacteria</taxon>
        <taxon>Bacillati</taxon>
        <taxon>Actinomycetota</taxon>
        <taxon>Actinomycetes</taxon>
        <taxon>Propionibacteriales</taxon>
        <taxon>Nocardioidaceae</taxon>
        <taxon>Nocardioides</taxon>
    </lineage>
</organism>
<dbReference type="Gene3D" id="3.40.50.150">
    <property type="entry name" value="Vaccinia Virus protein VP39"/>
    <property type="match status" value="1"/>
</dbReference>
<reference evidence="4 5" key="1">
    <citation type="submission" date="2020-07" db="EMBL/GenBank/DDBJ databases">
        <title>Sequencing the genomes of 1000 actinobacteria strains.</title>
        <authorList>
            <person name="Klenk H.-P."/>
        </authorList>
    </citation>
    <scope>NUCLEOTIDE SEQUENCE [LARGE SCALE GENOMIC DNA]</scope>
    <source>
        <strain evidence="4 5">DSM 24552</strain>
    </source>
</reference>
<dbReference type="AlphaFoldDB" id="A0A7Y9USJ3"/>
<dbReference type="Pfam" id="PF13489">
    <property type="entry name" value="Methyltransf_23"/>
    <property type="match status" value="1"/>
</dbReference>
<comment type="caution">
    <text evidence="4">The sequence shown here is derived from an EMBL/GenBank/DDBJ whole genome shotgun (WGS) entry which is preliminary data.</text>
</comment>
<dbReference type="SUPFAM" id="SSF53335">
    <property type="entry name" value="S-adenosyl-L-methionine-dependent methyltransferases"/>
    <property type="match status" value="1"/>
</dbReference>
<keyword evidence="5" id="KW-1185">Reference proteome</keyword>
<proteinExistence type="predicted"/>
<name>A0A7Y9USJ3_9ACTN</name>
<evidence type="ECO:0000313" key="4">
    <source>
        <dbReference type="EMBL" id="NYG55889.1"/>
    </source>
</evidence>
<evidence type="ECO:0000256" key="2">
    <source>
        <dbReference type="ARBA" id="ARBA00022679"/>
    </source>
</evidence>
<dbReference type="GO" id="GO:0032259">
    <property type="term" value="P:methylation"/>
    <property type="evidence" value="ECO:0007669"/>
    <property type="project" value="UniProtKB-KW"/>
</dbReference>
<keyword evidence="1 4" id="KW-0489">Methyltransferase</keyword>
<dbReference type="GO" id="GO:0008168">
    <property type="term" value="F:methyltransferase activity"/>
    <property type="evidence" value="ECO:0007669"/>
    <property type="project" value="UniProtKB-KW"/>
</dbReference>
<gene>
    <name evidence="4" type="ORF">BJ989_002193</name>
</gene>
<keyword evidence="3" id="KW-0949">S-adenosyl-L-methionine</keyword>
<protein>
    <submittedName>
        <fullName evidence="4">S-adenosylmethionine-dependent methyltransferase</fullName>
    </submittedName>
</protein>
<dbReference type="RefSeq" id="WP_179518254.1">
    <property type="nucleotide sequence ID" value="NZ_JACCAC010000001.1"/>
</dbReference>
<sequence length="252" mass="26288">MGTPFDEHAARWQAYTSSPWGRLRYTLVGRTLAGLGSELGPAPWRVLDVGGGDGLDAVPLVAAGHDVVVVDPSPGLLTGAAATGATTVAGGLEDLARSPGHGSHDLVLCHFVLHYRPDLEADLDRLVAAARPGGLVSVVAPNPHGMVLAALVRSGPQAALAQLSAATARTVTFDTDVRKLEVDTVAAALGARGCAVVSHTGGRVANDLVADDALKEDPEWYAALVELEVALHDREPFRRTGAYWHLVVRTPV</sequence>
<dbReference type="PANTHER" id="PTHR43464">
    <property type="entry name" value="METHYLTRANSFERASE"/>
    <property type="match status" value="1"/>
</dbReference>
<dbReference type="EMBL" id="JACCAC010000001">
    <property type="protein sequence ID" value="NYG55889.1"/>
    <property type="molecule type" value="Genomic_DNA"/>
</dbReference>
<evidence type="ECO:0000256" key="1">
    <source>
        <dbReference type="ARBA" id="ARBA00022603"/>
    </source>
</evidence>
<dbReference type="InterPro" id="IPR029063">
    <property type="entry name" value="SAM-dependent_MTases_sf"/>
</dbReference>
<dbReference type="PANTHER" id="PTHR43464:SF19">
    <property type="entry name" value="UBIQUINONE BIOSYNTHESIS O-METHYLTRANSFERASE, MITOCHONDRIAL"/>
    <property type="match status" value="1"/>
</dbReference>
<evidence type="ECO:0000313" key="5">
    <source>
        <dbReference type="Proteomes" id="UP000544110"/>
    </source>
</evidence>
<dbReference type="Proteomes" id="UP000544110">
    <property type="component" value="Unassembled WGS sequence"/>
</dbReference>
<keyword evidence="2 4" id="KW-0808">Transferase</keyword>
<accession>A0A7Y9USJ3</accession>
<evidence type="ECO:0000256" key="3">
    <source>
        <dbReference type="ARBA" id="ARBA00022691"/>
    </source>
</evidence>
<dbReference type="CDD" id="cd02440">
    <property type="entry name" value="AdoMet_MTases"/>
    <property type="match status" value="1"/>
</dbReference>